<keyword evidence="1" id="KW-1133">Transmembrane helix</keyword>
<gene>
    <name evidence="2" type="ORF">CEY16_05500</name>
</gene>
<dbReference type="InterPro" id="IPR031709">
    <property type="entry name" value="PutAbiC"/>
</dbReference>
<dbReference type="Proteomes" id="UP000243524">
    <property type="component" value="Unassembled WGS sequence"/>
</dbReference>
<accession>A0A2I0QY07</accession>
<organism evidence="2 3">
    <name type="scientific">Halalkalibacillus sediminis</name>
    <dbReference type="NCBI Taxonomy" id="2018042"/>
    <lineage>
        <taxon>Bacteria</taxon>
        <taxon>Bacillati</taxon>
        <taxon>Bacillota</taxon>
        <taxon>Bacilli</taxon>
        <taxon>Bacillales</taxon>
        <taxon>Bacillaceae</taxon>
        <taxon>Halalkalibacillus</taxon>
    </lineage>
</organism>
<proteinExistence type="predicted"/>
<evidence type="ECO:0008006" key="4">
    <source>
        <dbReference type="Google" id="ProtNLM"/>
    </source>
</evidence>
<dbReference type="OrthoDB" id="2625696at2"/>
<sequence length="276" mass="32448">MSKQIRAFMFFCLLCLILSIIFPVLTKFLSEKASLKYGFNEVNNYAEYFSSVSNWISGVTVPIFTLGSVILLFLTYQTQKEELQNTNDALKKQQFDTTFFNMIELHNSIVENIRIGDNTSRQALSKMWRAFEGKTNSEVSKVYRSQAGEINGTKYDFPEYKINFNDKEKLIAIFDEFYILYEPLLGHYFRNMYRIIKFIEESDLKEVEKNNYRGIFRAQLSSDEIYFLFYNVNFSSKGKEFGDLLQGKSFFEDHIDGLLEGDRTCLKLHRESYNKL</sequence>
<dbReference type="AlphaFoldDB" id="A0A2I0QY07"/>
<keyword evidence="1" id="KW-0812">Transmembrane</keyword>
<feature type="transmembrane region" description="Helical" evidence="1">
    <location>
        <begin position="55"/>
        <end position="76"/>
    </location>
</feature>
<evidence type="ECO:0000313" key="3">
    <source>
        <dbReference type="Proteomes" id="UP000243524"/>
    </source>
</evidence>
<dbReference type="Pfam" id="PF16872">
    <property type="entry name" value="putAbiC"/>
    <property type="match status" value="1"/>
</dbReference>
<dbReference type="EMBL" id="PJNH01000001">
    <property type="protein sequence ID" value="PKR79199.1"/>
    <property type="molecule type" value="Genomic_DNA"/>
</dbReference>
<protein>
    <recommendedName>
        <fullName evidence="4">Phage abortive infection protein</fullName>
    </recommendedName>
</protein>
<dbReference type="RefSeq" id="WP_101330943.1">
    <property type="nucleotide sequence ID" value="NZ_PJNH01000001.1"/>
</dbReference>
<keyword evidence="3" id="KW-1185">Reference proteome</keyword>
<name>A0A2I0QY07_9BACI</name>
<evidence type="ECO:0000256" key="1">
    <source>
        <dbReference type="SAM" id="Phobius"/>
    </source>
</evidence>
<keyword evidence="1" id="KW-0472">Membrane</keyword>
<evidence type="ECO:0000313" key="2">
    <source>
        <dbReference type="EMBL" id="PKR79199.1"/>
    </source>
</evidence>
<reference evidence="2 3" key="1">
    <citation type="submission" date="2017-06" db="EMBL/GenBank/DDBJ databases">
        <title>the draft geome sequence of Illustriluteabacillus marina B3227.</title>
        <authorList>
            <person name="He R.-H."/>
            <person name="Du Z.-J."/>
        </authorList>
    </citation>
    <scope>NUCLEOTIDE SEQUENCE [LARGE SCALE GENOMIC DNA]</scope>
    <source>
        <strain evidence="2 3">B3227</strain>
    </source>
</reference>
<comment type="caution">
    <text evidence="2">The sequence shown here is derived from an EMBL/GenBank/DDBJ whole genome shotgun (WGS) entry which is preliminary data.</text>
</comment>